<protein>
    <submittedName>
        <fullName evidence="5">Fungal-specific transcription factor domain-containing protein</fullName>
    </submittedName>
</protein>
<feature type="region of interest" description="Disordered" evidence="3">
    <location>
        <begin position="59"/>
        <end position="131"/>
    </location>
</feature>
<feature type="compositionally biased region" description="Polar residues" evidence="3">
    <location>
        <begin position="107"/>
        <end position="123"/>
    </location>
</feature>
<keyword evidence="2" id="KW-0539">Nucleus</keyword>
<accession>A0A9P9IJF7</accession>
<dbReference type="CDD" id="cd12148">
    <property type="entry name" value="fungal_TF_MHR"/>
    <property type="match status" value="1"/>
</dbReference>
<reference evidence="5" key="1">
    <citation type="journal article" date="2021" name="Nat. Commun.">
        <title>Genetic determinants of endophytism in the Arabidopsis root mycobiome.</title>
        <authorList>
            <person name="Mesny F."/>
            <person name="Miyauchi S."/>
            <person name="Thiergart T."/>
            <person name="Pickel B."/>
            <person name="Atanasova L."/>
            <person name="Karlsson M."/>
            <person name="Huettel B."/>
            <person name="Barry K.W."/>
            <person name="Haridas S."/>
            <person name="Chen C."/>
            <person name="Bauer D."/>
            <person name="Andreopoulos W."/>
            <person name="Pangilinan J."/>
            <person name="LaButti K."/>
            <person name="Riley R."/>
            <person name="Lipzen A."/>
            <person name="Clum A."/>
            <person name="Drula E."/>
            <person name="Henrissat B."/>
            <person name="Kohler A."/>
            <person name="Grigoriev I.V."/>
            <person name="Martin F.M."/>
            <person name="Hacquard S."/>
        </authorList>
    </citation>
    <scope>NUCLEOTIDE SEQUENCE</scope>
    <source>
        <strain evidence="5">MPI-CAGE-AT-0147</strain>
    </source>
</reference>
<evidence type="ECO:0000259" key="4">
    <source>
        <dbReference type="PROSITE" id="PS50048"/>
    </source>
</evidence>
<proteinExistence type="predicted"/>
<dbReference type="InterPro" id="IPR001138">
    <property type="entry name" value="Zn2Cys6_DnaBD"/>
</dbReference>
<gene>
    <name evidence="5" type="ORF">EDB81DRAFT_814200</name>
</gene>
<dbReference type="PROSITE" id="PS50048">
    <property type="entry name" value="ZN2_CY6_FUNGAL_2"/>
    <property type="match status" value="1"/>
</dbReference>
<dbReference type="AlphaFoldDB" id="A0A9P9IJF7"/>
<keyword evidence="1" id="KW-0479">Metal-binding</keyword>
<dbReference type="GO" id="GO:0008270">
    <property type="term" value="F:zinc ion binding"/>
    <property type="evidence" value="ECO:0007669"/>
    <property type="project" value="InterPro"/>
</dbReference>
<keyword evidence="6" id="KW-1185">Reference proteome</keyword>
<dbReference type="PROSITE" id="PS00463">
    <property type="entry name" value="ZN2_CY6_FUNGAL_1"/>
    <property type="match status" value="1"/>
</dbReference>
<feature type="domain" description="Zn(2)-C6 fungal-type" evidence="4">
    <location>
        <begin position="21"/>
        <end position="53"/>
    </location>
</feature>
<comment type="caution">
    <text evidence="5">The sequence shown here is derived from an EMBL/GenBank/DDBJ whole genome shotgun (WGS) entry which is preliminary data.</text>
</comment>
<dbReference type="SMART" id="SM00066">
    <property type="entry name" value="GAL4"/>
    <property type="match status" value="1"/>
</dbReference>
<dbReference type="PANTHER" id="PTHR47425">
    <property type="entry name" value="FARB-RELATED"/>
    <property type="match status" value="1"/>
</dbReference>
<dbReference type="GO" id="GO:0003677">
    <property type="term" value="F:DNA binding"/>
    <property type="evidence" value="ECO:0007669"/>
    <property type="project" value="InterPro"/>
</dbReference>
<name>A0A9P9IJF7_9HYPO</name>
<sequence length="746" mass="83198">MARQTTPAASRQASRKRLGGACRACHNRKVRCSLAKSGPPCANCSLDEIECELRVRKSKKVSAAAPPSREVLSGSLDLPGDGDQREASITVVPLPEPELDTRPAISESHSATPGINTIGNPVLSNDPAGTPASASEAELAYSERSIEPCSSIYRPFRSHFSHFEEDQALNVDSLPADTPMYGDPKGVCAIANICEPERADKSGHFLLPNGIVSSLDPEDLEYLRLKGAFVFPEARIRDNLVRTYFHYVHPFFPIVDVEDFLPKHESAALDRISAHLLWSMYLAACNFLEEDVVQAAGFTARKEMKRSIYRKAKALYDMQYEKDRITLIQAVLLMSFSSSDTEDKTGPWHWIGVAIGLCQTAGLHRNPHPTASHIPQHRQRLWRLIWWSCFHQDVWFSVGMGRPVRINLDDCDTQLPVPSDSDAMAEGVSEALREKYLPAGMPDLSQLFVELIRLAIIQANILATHYRARQIKPSMADVAEVEQRISTTYTKASCFMRSEGLMVYYHACHLALFLQSVRIVLYRPYLLNLSQKSSYNLSQEWCLLMERKAQAAAAGFNQILEALITADMILACQGIVCIALVPPMQIHLLNSTSSKSLIMTLGQHNLDMCILVANELRKTYFGAELVHRLFSQAKTQIKDRKMQQEAAKGTRSAEVTNLETPTPCLSPSPTQRNHNLADTDTIWNLGSAFTELDSAFSRFDFAMVGSNFDISFPAALGDNGPPGQCSRWYPEPTSEHRFQVDEMELY</sequence>
<evidence type="ECO:0000256" key="1">
    <source>
        <dbReference type="ARBA" id="ARBA00022723"/>
    </source>
</evidence>
<evidence type="ECO:0000256" key="2">
    <source>
        <dbReference type="ARBA" id="ARBA00023242"/>
    </source>
</evidence>
<dbReference type="Pfam" id="PF04082">
    <property type="entry name" value="Fungal_trans"/>
    <property type="match status" value="1"/>
</dbReference>
<evidence type="ECO:0000256" key="3">
    <source>
        <dbReference type="SAM" id="MobiDB-lite"/>
    </source>
</evidence>
<dbReference type="Proteomes" id="UP000738349">
    <property type="component" value="Unassembled WGS sequence"/>
</dbReference>
<organism evidence="5 6">
    <name type="scientific">Dactylonectria macrodidyma</name>
    <dbReference type="NCBI Taxonomy" id="307937"/>
    <lineage>
        <taxon>Eukaryota</taxon>
        <taxon>Fungi</taxon>
        <taxon>Dikarya</taxon>
        <taxon>Ascomycota</taxon>
        <taxon>Pezizomycotina</taxon>
        <taxon>Sordariomycetes</taxon>
        <taxon>Hypocreomycetidae</taxon>
        <taxon>Hypocreales</taxon>
        <taxon>Nectriaceae</taxon>
        <taxon>Dactylonectria</taxon>
    </lineage>
</organism>
<dbReference type="GO" id="GO:0006351">
    <property type="term" value="P:DNA-templated transcription"/>
    <property type="evidence" value="ECO:0007669"/>
    <property type="project" value="InterPro"/>
</dbReference>
<dbReference type="CDD" id="cd00067">
    <property type="entry name" value="GAL4"/>
    <property type="match status" value="1"/>
</dbReference>
<evidence type="ECO:0000313" key="6">
    <source>
        <dbReference type="Proteomes" id="UP000738349"/>
    </source>
</evidence>
<dbReference type="SUPFAM" id="SSF57701">
    <property type="entry name" value="Zn2/Cys6 DNA-binding domain"/>
    <property type="match status" value="1"/>
</dbReference>
<feature type="region of interest" description="Disordered" evidence="3">
    <location>
        <begin position="648"/>
        <end position="673"/>
    </location>
</feature>
<feature type="compositionally biased region" description="Polar residues" evidence="3">
    <location>
        <begin position="653"/>
        <end position="673"/>
    </location>
</feature>
<dbReference type="SMART" id="SM00906">
    <property type="entry name" value="Fungal_trans"/>
    <property type="match status" value="1"/>
</dbReference>
<evidence type="ECO:0000313" key="5">
    <source>
        <dbReference type="EMBL" id="KAH7121669.1"/>
    </source>
</evidence>
<dbReference type="OrthoDB" id="4161332at2759"/>
<dbReference type="GO" id="GO:0000981">
    <property type="term" value="F:DNA-binding transcription factor activity, RNA polymerase II-specific"/>
    <property type="evidence" value="ECO:0007669"/>
    <property type="project" value="InterPro"/>
</dbReference>
<dbReference type="EMBL" id="JAGMUV010000024">
    <property type="protein sequence ID" value="KAH7121669.1"/>
    <property type="molecule type" value="Genomic_DNA"/>
</dbReference>
<dbReference type="InterPro" id="IPR052761">
    <property type="entry name" value="Fungal_Detox/Toxin_TFs"/>
</dbReference>
<dbReference type="PANTHER" id="PTHR47425:SF3">
    <property type="entry name" value="ZN(II)2CYS6 TRANSCRIPTION FACTOR (EUROFUNG)"/>
    <property type="match status" value="1"/>
</dbReference>
<dbReference type="Gene3D" id="4.10.240.10">
    <property type="entry name" value="Zn(2)-C6 fungal-type DNA-binding domain"/>
    <property type="match status" value="1"/>
</dbReference>
<dbReference type="InterPro" id="IPR036864">
    <property type="entry name" value="Zn2-C6_fun-type_DNA-bd_sf"/>
</dbReference>
<dbReference type="InterPro" id="IPR007219">
    <property type="entry name" value="XnlR_reg_dom"/>
</dbReference>